<evidence type="ECO:0000313" key="3">
    <source>
        <dbReference type="Proteomes" id="UP000502035"/>
    </source>
</evidence>
<dbReference type="EMBL" id="CP049866">
    <property type="protein sequence ID" value="QIK77234.1"/>
    <property type="molecule type" value="Genomic_DNA"/>
</dbReference>
<dbReference type="InterPro" id="IPR013813">
    <property type="entry name" value="Endoribo_LPSP/chorism_mut-like"/>
</dbReference>
<dbReference type="CDD" id="cd02199">
    <property type="entry name" value="YjgF_YER057c_UK114_like_1"/>
    <property type="match status" value="1"/>
</dbReference>
<evidence type="ECO:0000259" key="1">
    <source>
        <dbReference type="Pfam" id="PF14588"/>
    </source>
</evidence>
<dbReference type="PANTHER" id="PTHR43760">
    <property type="entry name" value="ENDORIBONUCLEASE-RELATED"/>
    <property type="match status" value="1"/>
</dbReference>
<name>A0A6G7YKG5_9ACTN</name>
<dbReference type="KEGG" id="npi:G7071_03650"/>
<dbReference type="AlphaFoldDB" id="A0A6G7YKG5"/>
<keyword evidence="3" id="KW-1185">Reference proteome</keyword>
<organism evidence="2 3">
    <name type="scientific">Nocardioides piscis</name>
    <dbReference type="NCBI Taxonomy" id="2714938"/>
    <lineage>
        <taxon>Bacteria</taxon>
        <taxon>Bacillati</taxon>
        <taxon>Actinomycetota</taxon>
        <taxon>Actinomycetes</taxon>
        <taxon>Propionibacteriales</taxon>
        <taxon>Nocardioidaceae</taxon>
        <taxon>Nocardioides</taxon>
    </lineage>
</organism>
<dbReference type="Proteomes" id="UP000502035">
    <property type="component" value="Chromosome"/>
</dbReference>
<protein>
    <submittedName>
        <fullName evidence="2">RidA family protein</fullName>
    </submittedName>
</protein>
<gene>
    <name evidence="2" type="ORF">G7071_03650</name>
</gene>
<dbReference type="SUPFAM" id="SSF55298">
    <property type="entry name" value="YjgF-like"/>
    <property type="match status" value="1"/>
</dbReference>
<feature type="domain" description="Endoribonuclease L-PSP/chorismate mutase-like" evidence="1">
    <location>
        <begin position="5"/>
        <end position="151"/>
    </location>
</feature>
<sequence length="154" mass="15770">MMGAEARLAELGITVPEVVPPLAAYQPTARSGNLVFTAGQLPARDGEMIAVGKVGGAVTEEQAYDCARQSALNALAAIKAEIGSLDDITRIVKAVVFVASTTDFTNQAKVANGASELLGEVFGDRGVHARSAVGVAVLPLDVPVEVELVVEVAG</sequence>
<accession>A0A6G7YKG5</accession>
<evidence type="ECO:0000313" key="2">
    <source>
        <dbReference type="EMBL" id="QIK77234.1"/>
    </source>
</evidence>
<dbReference type="Pfam" id="PF14588">
    <property type="entry name" value="YjgF_endoribonc"/>
    <property type="match status" value="1"/>
</dbReference>
<reference evidence="2 3" key="1">
    <citation type="submission" date="2020-03" db="EMBL/GenBank/DDBJ databases">
        <title>Nocardioides sp. nov., isolated from fish.</title>
        <authorList>
            <person name="Hyun D.-W."/>
            <person name="Bae J.-W."/>
        </authorList>
    </citation>
    <scope>NUCLEOTIDE SEQUENCE [LARGE SCALE GENOMIC DNA]</scope>
    <source>
        <strain evidence="2 3">HDW12A</strain>
    </source>
</reference>
<proteinExistence type="predicted"/>
<dbReference type="PANTHER" id="PTHR43760:SF1">
    <property type="entry name" value="ENDORIBONUCLEASE L-PSP_CHORISMATE MUTASE-LIKE DOMAIN-CONTAINING PROTEIN"/>
    <property type="match status" value="1"/>
</dbReference>
<dbReference type="InterPro" id="IPR035959">
    <property type="entry name" value="RutC-like_sf"/>
</dbReference>
<dbReference type="Gene3D" id="3.30.1330.40">
    <property type="entry name" value="RutC-like"/>
    <property type="match status" value="1"/>
</dbReference>